<keyword evidence="2" id="KW-1185">Reference proteome</keyword>
<accession>A0AAV4RA84</accession>
<gene>
    <name evidence="1" type="ORF">CEXT_318501</name>
</gene>
<dbReference type="Proteomes" id="UP001054945">
    <property type="component" value="Unassembled WGS sequence"/>
</dbReference>
<dbReference type="AlphaFoldDB" id="A0AAV4RA84"/>
<organism evidence="1 2">
    <name type="scientific">Caerostris extrusa</name>
    <name type="common">Bark spider</name>
    <name type="synonym">Caerostris bankana</name>
    <dbReference type="NCBI Taxonomy" id="172846"/>
    <lineage>
        <taxon>Eukaryota</taxon>
        <taxon>Metazoa</taxon>
        <taxon>Ecdysozoa</taxon>
        <taxon>Arthropoda</taxon>
        <taxon>Chelicerata</taxon>
        <taxon>Arachnida</taxon>
        <taxon>Araneae</taxon>
        <taxon>Araneomorphae</taxon>
        <taxon>Entelegynae</taxon>
        <taxon>Araneoidea</taxon>
        <taxon>Araneidae</taxon>
        <taxon>Caerostris</taxon>
    </lineage>
</organism>
<sequence>MIRTSGEDERGWGWKGLYSRGWASESSEWKRLELAFSCAGGQRDFGGYFSRVFSQKIVPTPLHHVVQLFKTNQPSTTISSTLPCGLLTSNLKFFELWDEKSPPCKNL</sequence>
<comment type="caution">
    <text evidence="1">The sequence shown here is derived from an EMBL/GenBank/DDBJ whole genome shotgun (WGS) entry which is preliminary data.</text>
</comment>
<evidence type="ECO:0000313" key="1">
    <source>
        <dbReference type="EMBL" id="GIY17013.1"/>
    </source>
</evidence>
<name>A0AAV4RA84_CAEEX</name>
<reference evidence="1 2" key="1">
    <citation type="submission" date="2021-06" db="EMBL/GenBank/DDBJ databases">
        <title>Caerostris extrusa draft genome.</title>
        <authorList>
            <person name="Kono N."/>
            <person name="Arakawa K."/>
        </authorList>
    </citation>
    <scope>NUCLEOTIDE SEQUENCE [LARGE SCALE GENOMIC DNA]</scope>
</reference>
<dbReference type="EMBL" id="BPLR01007451">
    <property type="protein sequence ID" value="GIY17013.1"/>
    <property type="molecule type" value="Genomic_DNA"/>
</dbReference>
<proteinExistence type="predicted"/>
<protein>
    <submittedName>
        <fullName evidence="1">Uncharacterized protein</fullName>
    </submittedName>
</protein>
<evidence type="ECO:0000313" key="2">
    <source>
        <dbReference type="Proteomes" id="UP001054945"/>
    </source>
</evidence>